<comment type="caution">
    <text evidence="1">The sequence shown here is derived from an EMBL/GenBank/DDBJ whole genome shotgun (WGS) entry which is preliminary data.</text>
</comment>
<sequence>MPLQTGGPSPGAKKSSGVSMKSSILAFGPHAANLNGTAN</sequence>
<organism evidence="1 2">
    <name type="scientific">Candidatus Hakubella thermalkaliphila</name>
    <dbReference type="NCBI Taxonomy" id="2754717"/>
    <lineage>
        <taxon>Bacteria</taxon>
        <taxon>Bacillati</taxon>
        <taxon>Actinomycetota</taxon>
        <taxon>Actinomycetota incertae sedis</taxon>
        <taxon>Candidatus Hakubellales</taxon>
        <taxon>Candidatus Hakubellaceae</taxon>
        <taxon>Candidatus Hakubella</taxon>
    </lineage>
</organism>
<protein>
    <submittedName>
        <fullName evidence="1">Uncharacterized protein</fullName>
    </submittedName>
</protein>
<name>A0A6V8PRZ9_9ACTN</name>
<evidence type="ECO:0000313" key="2">
    <source>
        <dbReference type="Proteomes" id="UP000576480"/>
    </source>
</evidence>
<gene>
    <name evidence="1" type="ORF">HKBW3S43_00652</name>
</gene>
<dbReference type="Proteomes" id="UP000576480">
    <property type="component" value="Unassembled WGS sequence"/>
</dbReference>
<evidence type="ECO:0000313" key="1">
    <source>
        <dbReference type="EMBL" id="GFP34860.1"/>
    </source>
</evidence>
<dbReference type="AlphaFoldDB" id="A0A6V8PRZ9"/>
<reference evidence="1 2" key="1">
    <citation type="journal article" date="2020" name="Front. Microbiol.">
        <title>Single-cell genomics of novel Actinobacteria with the Wood-Ljungdahl pathway discovered in a serpentinizing system.</title>
        <authorList>
            <person name="Merino N."/>
            <person name="Kawai M."/>
            <person name="Boyd E.S."/>
            <person name="Colman D.R."/>
            <person name="McGlynn S.E."/>
            <person name="Nealson K.H."/>
            <person name="Kurokawa K."/>
            <person name="Hongoh Y."/>
        </authorList>
    </citation>
    <scope>NUCLEOTIDE SEQUENCE [LARGE SCALE GENOMIC DNA]</scope>
    <source>
        <strain evidence="1 2">S43</strain>
    </source>
</reference>
<dbReference type="EMBL" id="BLSB01000029">
    <property type="protein sequence ID" value="GFP34860.1"/>
    <property type="molecule type" value="Genomic_DNA"/>
</dbReference>
<accession>A0A6V8PRZ9</accession>
<proteinExistence type="predicted"/>